<feature type="region of interest" description="Disordered" evidence="2">
    <location>
        <begin position="408"/>
        <end position="436"/>
    </location>
</feature>
<reference evidence="3" key="2">
    <citation type="journal article" date="2007" name="Science">
        <title>Draft genome sequence of the sexually transmitted pathogen Trichomonas vaginalis.</title>
        <authorList>
            <person name="Carlton J.M."/>
            <person name="Hirt R.P."/>
            <person name="Silva J.C."/>
            <person name="Delcher A.L."/>
            <person name="Schatz M."/>
            <person name="Zhao Q."/>
            <person name="Wortman J.R."/>
            <person name="Bidwell S.L."/>
            <person name="Alsmark U.C.M."/>
            <person name="Besteiro S."/>
            <person name="Sicheritz-Ponten T."/>
            <person name="Noel C.J."/>
            <person name="Dacks J.B."/>
            <person name="Foster P.G."/>
            <person name="Simillion C."/>
            <person name="Van de Peer Y."/>
            <person name="Miranda-Saavedra D."/>
            <person name="Barton G.J."/>
            <person name="Westrop G.D."/>
            <person name="Mueller S."/>
            <person name="Dessi D."/>
            <person name="Fiori P.L."/>
            <person name="Ren Q."/>
            <person name="Paulsen I."/>
            <person name="Zhang H."/>
            <person name="Bastida-Corcuera F.D."/>
            <person name="Simoes-Barbosa A."/>
            <person name="Brown M.T."/>
            <person name="Hayes R.D."/>
            <person name="Mukherjee M."/>
            <person name="Okumura C.Y."/>
            <person name="Schneider R."/>
            <person name="Smith A.J."/>
            <person name="Vanacova S."/>
            <person name="Villalvazo M."/>
            <person name="Haas B.J."/>
            <person name="Pertea M."/>
            <person name="Feldblyum T.V."/>
            <person name="Utterback T.R."/>
            <person name="Shu C.L."/>
            <person name="Osoegawa K."/>
            <person name="de Jong P.J."/>
            <person name="Hrdy I."/>
            <person name="Horvathova L."/>
            <person name="Zubacova Z."/>
            <person name="Dolezal P."/>
            <person name="Malik S.B."/>
            <person name="Logsdon J.M. Jr."/>
            <person name="Henze K."/>
            <person name="Gupta A."/>
            <person name="Wang C.C."/>
            <person name="Dunne R.L."/>
            <person name="Upcroft J.A."/>
            <person name="Upcroft P."/>
            <person name="White O."/>
            <person name="Salzberg S.L."/>
            <person name="Tang P."/>
            <person name="Chiu C.-H."/>
            <person name="Lee Y.-S."/>
            <person name="Embley T.M."/>
            <person name="Coombs G.H."/>
            <person name="Mottram J.C."/>
            <person name="Tachezy J."/>
            <person name="Fraser-Liggett C.M."/>
            <person name="Johnson P.J."/>
        </authorList>
    </citation>
    <scope>NUCLEOTIDE SEQUENCE [LARGE SCALE GENOMIC DNA]</scope>
    <source>
        <strain evidence="3">G3</strain>
    </source>
</reference>
<dbReference type="AlphaFoldDB" id="A2FAW5"/>
<gene>
    <name evidence="3" type="ORF">TVAG_316070</name>
</gene>
<feature type="coiled-coil region" evidence="1">
    <location>
        <begin position="265"/>
        <end position="373"/>
    </location>
</feature>
<name>A2FAW5_TRIV3</name>
<organism evidence="3 4">
    <name type="scientific">Trichomonas vaginalis (strain ATCC PRA-98 / G3)</name>
    <dbReference type="NCBI Taxonomy" id="412133"/>
    <lineage>
        <taxon>Eukaryota</taxon>
        <taxon>Metamonada</taxon>
        <taxon>Parabasalia</taxon>
        <taxon>Trichomonadida</taxon>
        <taxon>Trichomonadidae</taxon>
        <taxon>Trichomonas</taxon>
    </lineage>
</organism>
<dbReference type="STRING" id="5722.A2FAW5"/>
<dbReference type="InParanoid" id="A2FAW5"/>
<evidence type="ECO:0000256" key="2">
    <source>
        <dbReference type="SAM" id="MobiDB-lite"/>
    </source>
</evidence>
<feature type="compositionally biased region" description="Polar residues" evidence="2">
    <location>
        <begin position="408"/>
        <end position="421"/>
    </location>
</feature>
<dbReference type="VEuPathDB" id="TrichDB:TVAG_316070"/>
<dbReference type="RefSeq" id="XP_001310872.1">
    <property type="nucleotide sequence ID" value="XM_001310871.1"/>
</dbReference>
<keyword evidence="1" id="KW-0175">Coiled coil</keyword>
<feature type="region of interest" description="Disordered" evidence="2">
    <location>
        <begin position="549"/>
        <end position="597"/>
    </location>
</feature>
<reference evidence="3" key="1">
    <citation type="submission" date="2006-10" db="EMBL/GenBank/DDBJ databases">
        <authorList>
            <person name="Amadeo P."/>
            <person name="Zhao Q."/>
            <person name="Wortman J."/>
            <person name="Fraser-Liggett C."/>
            <person name="Carlton J."/>
        </authorList>
    </citation>
    <scope>NUCLEOTIDE SEQUENCE</scope>
    <source>
        <strain evidence="3">G3</strain>
    </source>
</reference>
<protein>
    <submittedName>
        <fullName evidence="3">Uncharacterized protein</fullName>
    </submittedName>
</protein>
<dbReference type="EMBL" id="DS113694">
    <property type="protein sequence ID" value="EAX97942.1"/>
    <property type="molecule type" value="Genomic_DNA"/>
</dbReference>
<keyword evidence="4" id="KW-1185">Reference proteome</keyword>
<evidence type="ECO:0000256" key="1">
    <source>
        <dbReference type="SAM" id="Coils"/>
    </source>
</evidence>
<dbReference type="VEuPathDB" id="TrichDB:TVAGG3_0888290"/>
<sequence>MSSFASDIGVLNDEIMRLVSENAKLKRKQNDEIEEGIQNKIGELLGEIKELTERNKLLETKVMKSVTIEQYNQDIKASVEQLKETQDKLKIANEKLEIQQELTLKLKSHLPSNVDDPNSQNDQLKQKLSQILQEKSALEMEISEMQINHQAEVDTLTDKLITQSEQLKEVNSFESKYKESQDKIAELNKNLSIMEQVNLVNKKSLNHEIELRIKAENVIEGIRNKMSQYSSKFENEFSTAQIAVDSLVKMLNCTPTDIVPYVQSLLVSQEKNQITEAKNKELEQQIKEQTETASEQKDYMKELENERKRNQELSLEIETIRQTVIEQNEQIELLREENDKKIDEMQQLHDIEIRNFQDEIDLANTKIAQLEQIKVPSSVKSTVSSNSFATTATSRNATPILTTKSITPLKSRNSSSHTTPIRSLIHPVSNTEQDSDSNDKYLEKITDFIDIVSNFCKSEEFKDNEGLRSIGDLFSILIERPFNQEQALTSVETMIATLSNMEIAIWHANDIKNAFEGEIGSFEKEVCEKMQILDKQLQVINRKISSSKPGAFHNSKRMKSKIPMLTKRTGDIPPASPLKRSLINDPNPQSVRIPFQD</sequence>
<accession>A2FAW5</accession>
<evidence type="ECO:0000313" key="4">
    <source>
        <dbReference type="Proteomes" id="UP000001542"/>
    </source>
</evidence>
<dbReference type="Proteomes" id="UP000001542">
    <property type="component" value="Unassembled WGS sequence"/>
</dbReference>
<dbReference type="SMR" id="A2FAW5"/>
<proteinExistence type="predicted"/>
<evidence type="ECO:0000313" key="3">
    <source>
        <dbReference type="EMBL" id="EAX97942.1"/>
    </source>
</evidence>
<dbReference type="KEGG" id="tva:4755727"/>
<feature type="coiled-coil region" evidence="1">
    <location>
        <begin position="8"/>
        <end position="197"/>
    </location>
</feature>